<sequence length="33" mass="3855">MLWDALSQWLGIQFPIVLEDVIIYWSPVIHLSA</sequence>
<name>R7WNF9_9NOCA</name>
<protein>
    <submittedName>
        <fullName evidence="1">Uncharacterized protein</fullName>
    </submittedName>
</protein>
<comment type="caution">
    <text evidence="1">The sequence shown here is derived from an EMBL/GenBank/DDBJ whole genome shotgun (WGS) entry which is preliminary data.</text>
</comment>
<gene>
    <name evidence="1" type="ORF">Rrhod_1746</name>
</gene>
<dbReference type="Proteomes" id="UP000013525">
    <property type="component" value="Unassembled WGS sequence"/>
</dbReference>
<evidence type="ECO:0000313" key="2">
    <source>
        <dbReference type="Proteomes" id="UP000013525"/>
    </source>
</evidence>
<dbReference type="EMBL" id="APMY01000059">
    <property type="protein sequence ID" value="EOM76833.1"/>
    <property type="molecule type" value="Genomic_DNA"/>
</dbReference>
<proteinExistence type="predicted"/>
<evidence type="ECO:0000313" key="1">
    <source>
        <dbReference type="EMBL" id="EOM76833.1"/>
    </source>
</evidence>
<reference evidence="1 2" key="1">
    <citation type="journal article" date="2013" name="Genome Announc.">
        <title>Draft Genome Sequence of Rhodococcus rhodnii Strain LMG5362, a Symbiont of Rhodnius prolixus (Hemiptera, Reduviidae, Triatominae), the Principle Vector of Trypanosoma cruzi.</title>
        <authorList>
            <person name="Pachebat J.A."/>
            <person name="van Keulen G."/>
            <person name="Whitten M.M."/>
            <person name="Girdwood S."/>
            <person name="Del Sol R."/>
            <person name="Dyson P.J."/>
            <person name="Facey P.D."/>
        </authorList>
    </citation>
    <scope>NUCLEOTIDE SEQUENCE [LARGE SCALE GENOMIC DNA]</scope>
    <source>
        <strain evidence="1 2">LMG 5362</strain>
    </source>
</reference>
<keyword evidence="2" id="KW-1185">Reference proteome</keyword>
<organism evidence="1 2">
    <name type="scientific">Rhodococcus rhodnii LMG 5362</name>
    <dbReference type="NCBI Taxonomy" id="1273125"/>
    <lineage>
        <taxon>Bacteria</taxon>
        <taxon>Bacillati</taxon>
        <taxon>Actinomycetota</taxon>
        <taxon>Actinomycetes</taxon>
        <taxon>Mycobacteriales</taxon>
        <taxon>Nocardiaceae</taxon>
        <taxon>Rhodococcus</taxon>
    </lineage>
</organism>
<dbReference type="AlphaFoldDB" id="R7WNF9"/>
<accession>R7WNF9</accession>